<sequence>MWKYYTKLFSVSQD</sequence>
<protein>
    <submittedName>
        <fullName evidence="1">Uncharacterized protein</fullName>
    </submittedName>
</protein>
<name>A0A0E9QHH0_ANGAN</name>
<reference evidence="1" key="1">
    <citation type="submission" date="2014-11" db="EMBL/GenBank/DDBJ databases">
        <authorList>
            <person name="Amaro Gonzalez C."/>
        </authorList>
    </citation>
    <scope>NUCLEOTIDE SEQUENCE</scope>
</reference>
<organism evidence="1">
    <name type="scientific">Anguilla anguilla</name>
    <name type="common">European freshwater eel</name>
    <name type="synonym">Muraena anguilla</name>
    <dbReference type="NCBI Taxonomy" id="7936"/>
    <lineage>
        <taxon>Eukaryota</taxon>
        <taxon>Metazoa</taxon>
        <taxon>Chordata</taxon>
        <taxon>Craniata</taxon>
        <taxon>Vertebrata</taxon>
        <taxon>Euteleostomi</taxon>
        <taxon>Actinopterygii</taxon>
        <taxon>Neopterygii</taxon>
        <taxon>Teleostei</taxon>
        <taxon>Anguilliformes</taxon>
        <taxon>Anguillidae</taxon>
        <taxon>Anguilla</taxon>
    </lineage>
</organism>
<reference evidence="1" key="2">
    <citation type="journal article" date="2015" name="Fish Shellfish Immunol.">
        <title>Early steps in the European eel (Anguilla anguilla)-Vibrio vulnificus interaction in the gills: Role of the RtxA13 toxin.</title>
        <authorList>
            <person name="Callol A."/>
            <person name="Pajuelo D."/>
            <person name="Ebbesson L."/>
            <person name="Teles M."/>
            <person name="MacKenzie S."/>
            <person name="Amaro C."/>
        </authorList>
    </citation>
    <scope>NUCLEOTIDE SEQUENCE</scope>
</reference>
<dbReference type="EMBL" id="GBXM01092807">
    <property type="protein sequence ID" value="JAH15770.1"/>
    <property type="molecule type" value="Transcribed_RNA"/>
</dbReference>
<proteinExistence type="predicted"/>
<evidence type="ECO:0000313" key="1">
    <source>
        <dbReference type="EMBL" id="JAH15770.1"/>
    </source>
</evidence>
<accession>A0A0E9QHH0</accession>